<organism evidence="2 3">
    <name type="scientific">Taxus chinensis</name>
    <name type="common">Chinese yew</name>
    <name type="synonym">Taxus wallichiana var. chinensis</name>
    <dbReference type="NCBI Taxonomy" id="29808"/>
    <lineage>
        <taxon>Eukaryota</taxon>
        <taxon>Viridiplantae</taxon>
        <taxon>Streptophyta</taxon>
        <taxon>Embryophyta</taxon>
        <taxon>Tracheophyta</taxon>
        <taxon>Spermatophyta</taxon>
        <taxon>Pinopsida</taxon>
        <taxon>Pinidae</taxon>
        <taxon>Conifers II</taxon>
        <taxon>Cupressales</taxon>
        <taxon>Taxaceae</taxon>
        <taxon>Taxus</taxon>
    </lineage>
</organism>
<evidence type="ECO:0000313" key="3">
    <source>
        <dbReference type="Proteomes" id="UP000824469"/>
    </source>
</evidence>
<accession>A0AA38F8H8</accession>
<dbReference type="EMBL" id="JAHRHJ020003191">
    <property type="protein sequence ID" value="KAH9292287.1"/>
    <property type="molecule type" value="Genomic_DNA"/>
</dbReference>
<dbReference type="AlphaFoldDB" id="A0AA38F8H8"/>
<gene>
    <name evidence="2" type="ORF">KI387_042528</name>
</gene>
<evidence type="ECO:0000256" key="1">
    <source>
        <dbReference type="SAM" id="MobiDB-lite"/>
    </source>
</evidence>
<evidence type="ECO:0000313" key="2">
    <source>
        <dbReference type="EMBL" id="KAH9292287.1"/>
    </source>
</evidence>
<feature type="non-terminal residue" evidence="2">
    <location>
        <position position="1"/>
    </location>
</feature>
<feature type="compositionally biased region" description="Basic and acidic residues" evidence="1">
    <location>
        <begin position="21"/>
        <end position="40"/>
    </location>
</feature>
<feature type="non-terminal residue" evidence="2">
    <location>
        <position position="59"/>
    </location>
</feature>
<name>A0AA38F8H8_TAXCH</name>
<keyword evidence="3" id="KW-1185">Reference proteome</keyword>
<sequence length="59" mass="6791">IVSMPSMSTKLSTYICRKKSPVKEKMLEVEAPRQPISKEESPEEEDKAKSPYQEPPLRK</sequence>
<reference evidence="2 3" key="1">
    <citation type="journal article" date="2021" name="Nat. Plants">
        <title>The Taxus genome provides insights into paclitaxel biosynthesis.</title>
        <authorList>
            <person name="Xiong X."/>
            <person name="Gou J."/>
            <person name="Liao Q."/>
            <person name="Li Y."/>
            <person name="Zhou Q."/>
            <person name="Bi G."/>
            <person name="Li C."/>
            <person name="Du R."/>
            <person name="Wang X."/>
            <person name="Sun T."/>
            <person name="Guo L."/>
            <person name="Liang H."/>
            <person name="Lu P."/>
            <person name="Wu Y."/>
            <person name="Zhang Z."/>
            <person name="Ro D.K."/>
            <person name="Shang Y."/>
            <person name="Huang S."/>
            <person name="Yan J."/>
        </authorList>
    </citation>
    <scope>NUCLEOTIDE SEQUENCE [LARGE SCALE GENOMIC DNA]</scope>
    <source>
        <strain evidence="2">Ta-2019</strain>
    </source>
</reference>
<proteinExistence type="predicted"/>
<protein>
    <submittedName>
        <fullName evidence="2">Uncharacterized protein</fullName>
    </submittedName>
</protein>
<feature type="region of interest" description="Disordered" evidence="1">
    <location>
        <begin position="21"/>
        <end position="59"/>
    </location>
</feature>
<comment type="caution">
    <text evidence="2">The sequence shown here is derived from an EMBL/GenBank/DDBJ whole genome shotgun (WGS) entry which is preliminary data.</text>
</comment>
<dbReference type="Proteomes" id="UP000824469">
    <property type="component" value="Unassembled WGS sequence"/>
</dbReference>